<dbReference type="HOGENOM" id="CLU_134793_0_0_1"/>
<reference evidence="2" key="2">
    <citation type="submission" date="2015-01" db="EMBL/GenBank/DDBJ databases">
        <title>Evolutionary Origins and Diversification of the Mycorrhizal Mutualists.</title>
        <authorList>
            <consortium name="DOE Joint Genome Institute"/>
            <consortium name="Mycorrhizal Genomics Consortium"/>
            <person name="Kohler A."/>
            <person name="Kuo A."/>
            <person name="Nagy L.G."/>
            <person name="Floudas D."/>
            <person name="Copeland A."/>
            <person name="Barry K.W."/>
            <person name="Cichocki N."/>
            <person name="Veneault-Fourrey C."/>
            <person name="LaButti K."/>
            <person name="Lindquist E.A."/>
            <person name="Lipzen A."/>
            <person name="Lundell T."/>
            <person name="Morin E."/>
            <person name="Murat C."/>
            <person name="Riley R."/>
            <person name="Ohm R."/>
            <person name="Sun H."/>
            <person name="Tunlid A."/>
            <person name="Henrissat B."/>
            <person name="Grigoriev I.V."/>
            <person name="Hibbett D.S."/>
            <person name="Martin F."/>
        </authorList>
    </citation>
    <scope>NUCLEOTIDE SEQUENCE [LARGE SCALE GENOMIC DNA]</scope>
    <source>
        <strain evidence="2">Ve08.2h10</strain>
    </source>
</reference>
<dbReference type="EMBL" id="KN826082">
    <property type="protein sequence ID" value="KIK80169.1"/>
    <property type="molecule type" value="Genomic_DNA"/>
</dbReference>
<reference evidence="1 2" key="1">
    <citation type="submission" date="2014-04" db="EMBL/GenBank/DDBJ databases">
        <authorList>
            <consortium name="DOE Joint Genome Institute"/>
            <person name="Kuo A."/>
            <person name="Kohler A."/>
            <person name="Jargeat P."/>
            <person name="Nagy L.G."/>
            <person name="Floudas D."/>
            <person name="Copeland A."/>
            <person name="Barry K.W."/>
            <person name="Cichocki N."/>
            <person name="Veneault-Fourrey C."/>
            <person name="LaButti K."/>
            <person name="Lindquist E.A."/>
            <person name="Lipzen A."/>
            <person name="Lundell T."/>
            <person name="Morin E."/>
            <person name="Murat C."/>
            <person name="Sun H."/>
            <person name="Tunlid A."/>
            <person name="Henrissat B."/>
            <person name="Grigoriev I.V."/>
            <person name="Hibbett D.S."/>
            <person name="Martin F."/>
            <person name="Nordberg H.P."/>
            <person name="Cantor M.N."/>
            <person name="Hua S.X."/>
        </authorList>
    </citation>
    <scope>NUCLEOTIDE SEQUENCE [LARGE SCALE GENOMIC DNA]</scope>
    <source>
        <strain evidence="1 2">Ve08.2h10</strain>
    </source>
</reference>
<dbReference type="OrthoDB" id="198652at2759"/>
<evidence type="ECO:0000313" key="1">
    <source>
        <dbReference type="EMBL" id="KIK80169.1"/>
    </source>
</evidence>
<evidence type="ECO:0000313" key="2">
    <source>
        <dbReference type="Proteomes" id="UP000054538"/>
    </source>
</evidence>
<dbReference type="Proteomes" id="UP000054538">
    <property type="component" value="Unassembled WGS sequence"/>
</dbReference>
<proteinExistence type="predicted"/>
<protein>
    <submittedName>
        <fullName evidence="1">Uncharacterized protein</fullName>
    </submittedName>
</protein>
<organism evidence="1 2">
    <name type="scientific">Paxillus rubicundulus Ve08.2h10</name>
    <dbReference type="NCBI Taxonomy" id="930991"/>
    <lineage>
        <taxon>Eukaryota</taxon>
        <taxon>Fungi</taxon>
        <taxon>Dikarya</taxon>
        <taxon>Basidiomycota</taxon>
        <taxon>Agaricomycotina</taxon>
        <taxon>Agaricomycetes</taxon>
        <taxon>Agaricomycetidae</taxon>
        <taxon>Boletales</taxon>
        <taxon>Paxilineae</taxon>
        <taxon>Paxillaceae</taxon>
        <taxon>Paxillus</taxon>
    </lineage>
</organism>
<sequence>VYMDDLYSYELLSKLLYYAPYDTWYPVKQTLLLCLWDEIGLPHKKSKQVFGDTLKVIGFISSLYFVTMNVTFLPTKKSELIQHLHKFAIPRKQWALHKYQQLAGWVNWGLNVFPYLQPGLSALYTKMSGEKKGFAHIFVNLQVVTELLWITNHLKWMEDILLFNSLHWN</sequence>
<accession>A0A0D0DG46</accession>
<gene>
    <name evidence="1" type="ORF">PAXRUDRAFT_68208</name>
</gene>
<dbReference type="InParanoid" id="A0A0D0DG46"/>
<feature type="non-terminal residue" evidence="1">
    <location>
        <position position="1"/>
    </location>
</feature>
<dbReference type="AlphaFoldDB" id="A0A0D0DG46"/>
<feature type="non-terminal residue" evidence="1">
    <location>
        <position position="169"/>
    </location>
</feature>
<dbReference type="STRING" id="930991.A0A0D0DG46"/>
<name>A0A0D0DG46_9AGAM</name>
<keyword evidence="2" id="KW-1185">Reference proteome</keyword>